<accession>A0AAV4Y5S8</accession>
<dbReference type="AlphaFoldDB" id="A0AAV4Y5S8"/>
<comment type="caution">
    <text evidence="1">The sequence shown here is derived from an EMBL/GenBank/DDBJ whole genome shotgun (WGS) entry which is preliminary data.</text>
</comment>
<protein>
    <submittedName>
        <fullName evidence="1">Uncharacterized protein</fullName>
    </submittedName>
</protein>
<sequence length="78" mass="9375">MMASRRGQQQKKGSFFQHLNVSKYLKNYRYILSSRRSSRHSSLSLEIFQKTMMASRRRQQQKKDIFVAPQCVEVFEEK</sequence>
<dbReference type="Proteomes" id="UP001054945">
    <property type="component" value="Unassembled WGS sequence"/>
</dbReference>
<name>A0AAV4Y5S8_CAEEX</name>
<dbReference type="EMBL" id="BPLR01018862">
    <property type="protein sequence ID" value="GIZ02806.1"/>
    <property type="molecule type" value="Genomic_DNA"/>
</dbReference>
<reference evidence="1 2" key="1">
    <citation type="submission" date="2021-06" db="EMBL/GenBank/DDBJ databases">
        <title>Caerostris extrusa draft genome.</title>
        <authorList>
            <person name="Kono N."/>
            <person name="Arakawa K."/>
        </authorList>
    </citation>
    <scope>NUCLEOTIDE SEQUENCE [LARGE SCALE GENOMIC DNA]</scope>
</reference>
<evidence type="ECO:0000313" key="1">
    <source>
        <dbReference type="EMBL" id="GIZ02806.1"/>
    </source>
</evidence>
<organism evidence="1 2">
    <name type="scientific">Caerostris extrusa</name>
    <name type="common">Bark spider</name>
    <name type="synonym">Caerostris bankana</name>
    <dbReference type="NCBI Taxonomy" id="172846"/>
    <lineage>
        <taxon>Eukaryota</taxon>
        <taxon>Metazoa</taxon>
        <taxon>Ecdysozoa</taxon>
        <taxon>Arthropoda</taxon>
        <taxon>Chelicerata</taxon>
        <taxon>Arachnida</taxon>
        <taxon>Araneae</taxon>
        <taxon>Araneomorphae</taxon>
        <taxon>Entelegynae</taxon>
        <taxon>Araneoidea</taxon>
        <taxon>Araneidae</taxon>
        <taxon>Caerostris</taxon>
    </lineage>
</organism>
<keyword evidence="2" id="KW-1185">Reference proteome</keyword>
<gene>
    <name evidence="1" type="ORF">CEXT_160891</name>
</gene>
<evidence type="ECO:0000313" key="2">
    <source>
        <dbReference type="Proteomes" id="UP001054945"/>
    </source>
</evidence>
<proteinExistence type="predicted"/>